<evidence type="ECO:0000313" key="6">
    <source>
        <dbReference type="EMBL" id="OZT76487.1"/>
    </source>
</evidence>
<keyword evidence="4" id="KW-0804">Transcription</keyword>
<dbReference type="InterPro" id="IPR036390">
    <property type="entry name" value="WH_DNA-bd_sf"/>
</dbReference>
<dbReference type="SUPFAM" id="SSF46785">
    <property type="entry name" value="Winged helix' DNA-binding domain"/>
    <property type="match status" value="1"/>
</dbReference>
<dbReference type="AlphaFoldDB" id="A0A265E4H5"/>
<dbReference type="CDD" id="cd05466">
    <property type="entry name" value="PBP2_LTTR_substrate"/>
    <property type="match status" value="1"/>
</dbReference>
<dbReference type="RefSeq" id="WP_094907169.1">
    <property type="nucleotide sequence ID" value="NZ_NPEZ01000006.1"/>
</dbReference>
<dbReference type="InterPro" id="IPR036388">
    <property type="entry name" value="WH-like_DNA-bd_sf"/>
</dbReference>
<dbReference type="Proteomes" id="UP000216682">
    <property type="component" value="Unassembled WGS sequence"/>
</dbReference>
<proteinExistence type="inferred from homology"/>
<evidence type="ECO:0000313" key="7">
    <source>
        <dbReference type="Proteomes" id="UP000216682"/>
    </source>
</evidence>
<evidence type="ECO:0000256" key="4">
    <source>
        <dbReference type="ARBA" id="ARBA00023163"/>
    </source>
</evidence>
<dbReference type="PANTHER" id="PTHR30126:SF39">
    <property type="entry name" value="HTH-TYPE TRANSCRIPTIONAL REGULATOR CYSL"/>
    <property type="match status" value="1"/>
</dbReference>
<keyword evidence="2" id="KW-0805">Transcription regulation</keyword>
<dbReference type="Pfam" id="PF00126">
    <property type="entry name" value="HTH_1"/>
    <property type="match status" value="1"/>
</dbReference>
<reference evidence="6 7" key="1">
    <citation type="submission" date="2017-07" db="EMBL/GenBank/DDBJ databases">
        <title>Shotgun whole genome sequences of three halophilic bacterial isolates.</title>
        <authorList>
            <person name="Pozzo T."/>
            <person name="Higdon S.M."/>
            <person name="Quillaguaman J."/>
        </authorList>
    </citation>
    <scope>NUCLEOTIDE SEQUENCE [LARGE SCALE GENOMIC DNA]</scope>
    <source>
        <strain evidence="6 7">BU-1</strain>
    </source>
</reference>
<evidence type="ECO:0000256" key="1">
    <source>
        <dbReference type="ARBA" id="ARBA00009437"/>
    </source>
</evidence>
<accession>A0A265E4H5</accession>
<dbReference type="SUPFAM" id="SSF53850">
    <property type="entry name" value="Periplasmic binding protein-like II"/>
    <property type="match status" value="1"/>
</dbReference>
<dbReference type="PRINTS" id="PR00039">
    <property type="entry name" value="HTHLYSR"/>
</dbReference>
<dbReference type="InterPro" id="IPR005119">
    <property type="entry name" value="LysR_subst-bd"/>
</dbReference>
<comment type="caution">
    <text evidence="6">The sequence shown here is derived from an EMBL/GenBank/DDBJ whole genome shotgun (WGS) entry which is preliminary data.</text>
</comment>
<dbReference type="PROSITE" id="PS50931">
    <property type="entry name" value="HTH_LYSR"/>
    <property type="match status" value="1"/>
</dbReference>
<organism evidence="6 7">
    <name type="scientific">Salinicoccus roseus</name>
    <dbReference type="NCBI Taxonomy" id="45670"/>
    <lineage>
        <taxon>Bacteria</taxon>
        <taxon>Bacillati</taxon>
        <taxon>Bacillota</taxon>
        <taxon>Bacilli</taxon>
        <taxon>Bacillales</taxon>
        <taxon>Staphylococcaceae</taxon>
        <taxon>Salinicoccus</taxon>
    </lineage>
</organism>
<dbReference type="GO" id="GO:0003700">
    <property type="term" value="F:DNA-binding transcription factor activity"/>
    <property type="evidence" value="ECO:0007669"/>
    <property type="project" value="InterPro"/>
</dbReference>
<protein>
    <recommendedName>
        <fullName evidence="5">HTH lysR-type domain-containing protein</fullName>
    </recommendedName>
</protein>
<gene>
    <name evidence="6" type="ORF">CFN03_11515</name>
</gene>
<dbReference type="Pfam" id="PF03466">
    <property type="entry name" value="LysR_substrate"/>
    <property type="match status" value="1"/>
</dbReference>
<feature type="domain" description="HTH lysR-type" evidence="5">
    <location>
        <begin position="1"/>
        <end position="58"/>
    </location>
</feature>
<dbReference type="EMBL" id="NPEZ01000006">
    <property type="protein sequence ID" value="OZT76487.1"/>
    <property type="molecule type" value="Genomic_DNA"/>
</dbReference>
<dbReference type="InterPro" id="IPR000847">
    <property type="entry name" value="LysR_HTH_N"/>
</dbReference>
<dbReference type="Gene3D" id="3.40.190.10">
    <property type="entry name" value="Periplasmic binding protein-like II"/>
    <property type="match status" value="2"/>
</dbReference>
<keyword evidence="3" id="KW-0238">DNA-binding</keyword>
<dbReference type="PANTHER" id="PTHR30126">
    <property type="entry name" value="HTH-TYPE TRANSCRIPTIONAL REGULATOR"/>
    <property type="match status" value="1"/>
</dbReference>
<sequence>MNIDNIEAFVFVNHFGSINKASKALFLSQPSVTSRIKSLERELDAELFRRVGRQLTITDKGMEFLPFAENIIRTMKKGKAHLQNMEEKNEITIACSGLISFYLVPRLMAMFKERFPDQKFRIMTETSETVARMVSDGEADYGFASNVSQTKLNAERVIESPIRLIVPSDHPFADGGAIDIERLVETPIVFFECGSLDWTMVHNLFLSLKEQPDIQYEVDSMESAKGIILNRAAIGFLPELSVYRELEEGSLAAIDVSALSHVSLKTDLIHHNDIHIDDFDEMVAIIRKAASQRPGVSPLSYI</sequence>
<evidence type="ECO:0000259" key="5">
    <source>
        <dbReference type="PROSITE" id="PS50931"/>
    </source>
</evidence>
<dbReference type="Gene3D" id="1.10.10.10">
    <property type="entry name" value="Winged helix-like DNA-binding domain superfamily/Winged helix DNA-binding domain"/>
    <property type="match status" value="1"/>
</dbReference>
<evidence type="ECO:0000256" key="3">
    <source>
        <dbReference type="ARBA" id="ARBA00023125"/>
    </source>
</evidence>
<evidence type="ECO:0000256" key="2">
    <source>
        <dbReference type="ARBA" id="ARBA00023015"/>
    </source>
</evidence>
<name>A0A265E4H5_9STAP</name>
<comment type="similarity">
    <text evidence="1">Belongs to the LysR transcriptional regulatory family.</text>
</comment>
<dbReference type="GO" id="GO:0000976">
    <property type="term" value="F:transcription cis-regulatory region binding"/>
    <property type="evidence" value="ECO:0007669"/>
    <property type="project" value="TreeGrafter"/>
</dbReference>